<name>A0A0H1BPS5_9EURO</name>
<reference evidence="2" key="1">
    <citation type="journal article" date="2015" name="PLoS Genet.">
        <title>The dynamic genome and transcriptome of the human fungal pathogen Blastomyces and close relative Emmonsia.</title>
        <authorList>
            <person name="Munoz J.F."/>
            <person name="Gauthier G.M."/>
            <person name="Desjardins C.A."/>
            <person name="Gallo J.E."/>
            <person name="Holder J."/>
            <person name="Sullivan T.D."/>
            <person name="Marty A.J."/>
            <person name="Carmen J.C."/>
            <person name="Chen Z."/>
            <person name="Ding L."/>
            <person name="Gujja S."/>
            <person name="Magrini V."/>
            <person name="Misas E."/>
            <person name="Mitreva M."/>
            <person name="Priest M."/>
            <person name="Saif S."/>
            <person name="Whiston E.A."/>
            <person name="Young S."/>
            <person name="Zeng Q."/>
            <person name="Goldman W.E."/>
            <person name="Mardis E.R."/>
            <person name="Taylor J.W."/>
            <person name="McEwen J.G."/>
            <person name="Clay O.K."/>
            <person name="Klein B.S."/>
            <person name="Cuomo C.A."/>
        </authorList>
    </citation>
    <scope>NUCLEOTIDE SEQUENCE [LARGE SCALE GENOMIC DNA]</scope>
    <source>
        <strain evidence="2">UAMH 139</strain>
    </source>
</reference>
<accession>A0A0H1BPS5</accession>
<gene>
    <name evidence="1" type="ORF">EMPG_11927</name>
</gene>
<organism evidence="1 2">
    <name type="scientific">Blastomyces silverae</name>
    <dbReference type="NCBI Taxonomy" id="2060906"/>
    <lineage>
        <taxon>Eukaryota</taxon>
        <taxon>Fungi</taxon>
        <taxon>Dikarya</taxon>
        <taxon>Ascomycota</taxon>
        <taxon>Pezizomycotina</taxon>
        <taxon>Eurotiomycetes</taxon>
        <taxon>Eurotiomycetidae</taxon>
        <taxon>Onygenales</taxon>
        <taxon>Ajellomycetaceae</taxon>
        <taxon>Blastomyces</taxon>
    </lineage>
</organism>
<dbReference type="EMBL" id="LDEV01000485">
    <property type="protein sequence ID" value="KLJ13113.1"/>
    <property type="molecule type" value="Genomic_DNA"/>
</dbReference>
<comment type="caution">
    <text evidence="1">The sequence shown here is derived from an EMBL/GenBank/DDBJ whole genome shotgun (WGS) entry which is preliminary data.</text>
</comment>
<dbReference type="Proteomes" id="UP000053573">
    <property type="component" value="Unassembled WGS sequence"/>
</dbReference>
<dbReference type="AlphaFoldDB" id="A0A0H1BPS5"/>
<sequence>MKSAHTLCLNVQTVKRNILLTQKTVSSFQKFKRTEEKRKKIYKKINLILK</sequence>
<keyword evidence="2" id="KW-1185">Reference proteome</keyword>
<evidence type="ECO:0000313" key="2">
    <source>
        <dbReference type="Proteomes" id="UP000053573"/>
    </source>
</evidence>
<proteinExistence type="predicted"/>
<protein>
    <submittedName>
        <fullName evidence="1">Uncharacterized protein</fullName>
    </submittedName>
</protein>
<evidence type="ECO:0000313" key="1">
    <source>
        <dbReference type="EMBL" id="KLJ13113.1"/>
    </source>
</evidence>